<evidence type="ECO:0000256" key="1">
    <source>
        <dbReference type="SAM" id="SignalP"/>
    </source>
</evidence>
<proteinExistence type="predicted"/>
<accession>A0A317F7N1</accession>
<evidence type="ECO:0000313" key="2">
    <source>
        <dbReference type="EMBL" id="PWS35150.1"/>
    </source>
</evidence>
<gene>
    <name evidence="2" type="ORF">DFH01_22845</name>
</gene>
<evidence type="ECO:0000313" key="3">
    <source>
        <dbReference type="Proteomes" id="UP000245765"/>
    </source>
</evidence>
<feature type="signal peptide" evidence="1">
    <location>
        <begin position="1"/>
        <end position="23"/>
    </location>
</feature>
<keyword evidence="3" id="KW-1185">Reference proteome</keyword>
<keyword evidence="1" id="KW-0732">Signal</keyword>
<evidence type="ECO:0008006" key="4">
    <source>
        <dbReference type="Google" id="ProtNLM"/>
    </source>
</evidence>
<reference evidence="3" key="1">
    <citation type="submission" date="2018-05" db="EMBL/GenBank/DDBJ databases">
        <authorList>
            <person name="Du Z."/>
            <person name="Wang X."/>
        </authorList>
    </citation>
    <scope>NUCLEOTIDE SEQUENCE [LARGE SCALE GENOMIC DNA]</scope>
    <source>
        <strain evidence="3">CQN31</strain>
    </source>
</reference>
<dbReference type="PROSITE" id="PS51257">
    <property type="entry name" value="PROKAR_LIPOPROTEIN"/>
    <property type="match status" value="1"/>
</dbReference>
<comment type="caution">
    <text evidence="2">The sequence shown here is derived from an EMBL/GenBank/DDBJ whole genome shotgun (WGS) entry which is preliminary data.</text>
</comment>
<dbReference type="Proteomes" id="UP000245765">
    <property type="component" value="Unassembled WGS sequence"/>
</dbReference>
<dbReference type="OrthoDB" id="7276339at2"/>
<feature type="chain" id="PRO_5016248007" description="Lipoprotein" evidence="1">
    <location>
        <begin position="24"/>
        <end position="202"/>
    </location>
</feature>
<name>A0A317F7N1_9PROT</name>
<organism evidence="2 3">
    <name type="scientific">Falsiroseomonas bella</name>
    <dbReference type="NCBI Taxonomy" id="2184016"/>
    <lineage>
        <taxon>Bacteria</taxon>
        <taxon>Pseudomonadati</taxon>
        <taxon>Pseudomonadota</taxon>
        <taxon>Alphaproteobacteria</taxon>
        <taxon>Acetobacterales</taxon>
        <taxon>Roseomonadaceae</taxon>
        <taxon>Falsiroseomonas</taxon>
    </lineage>
</organism>
<dbReference type="EMBL" id="QGNA01000005">
    <property type="protein sequence ID" value="PWS35150.1"/>
    <property type="molecule type" value="Genomic_DNA"/>
</dbReference>
<dbReference type="AlphaFoldDB" id="A0A317F7N1"/>
<dbReference type="RefSeq" id="WP_109872795.1">
    <property type="nucleotide sequence ID" value="NZ_QGNA01000005.1"/>
</dbReference>
<sequence>MRQGALAIAAVAMLAGCAQQGPAGPGATLGTAPPGFACPPAGTNVVRSDGGNITYSGAVPGDPFACAGSLNGAPQNWLANYYPVPTTDEASLRRGMAALWPLEPGKSVNFSRQIGSPDGQLLFVNTTWHVLGPSTLDVGDRSIPVLVLEQHENVPRMGGYAGVWTLYYDPASRNFVGGDHRVLRGFSNARNWRVTSLTVPGS</sequence>
<protein>
    <recommendedName>
        <fullName evidence="4">Lipoprotein</fullName>
    </recommendedName>
</protein>